<keyword evidence="2" id="KW-1185">Reference proteome</keyword>
<reference evidence="1 2" key="1">
    <citation type="submission" date="2019-02" db="EMBL/GenBank/DDBJ databases">
        <title>Sequencing the genomes of 1000 actinobacteria strains.</title>
        <authorList>
            <person name="Klenk H.-P."/>
        </authorList>
    </citation>
    <scope>NUCLEOTIDE SEQUENCE [LARGE SCALE GENOMIC DNA]</scope>
    <source>
        <strain evidence="1 2">DSM 45162</strain>
    </source>
</reference>
<accession>A0A4Q7ZEY2</accession>
<gene>
    <name evidence="1" type="ORF">EV385_1042</name>
</gene>
<protein>
    <submittedName>
        <fullName evidence="1">Uncharacterized protein</fullName>
    </submittedName>
</protein>
<evidence type="ECO:0000313" key="2">
    <source>
        <dbReference type="Proteomes" id="UP000292564"/>
    </source>
</evidence>
<name>A0A4Q7ZEY2_9ACTN</name>
<evidence type="ECO:0000313" key="1">
    <source>
        <dbReference type="EMBL" id="RZU49300.1"/>
    </source>
</evidence>
<proteinExistence type="predicted"/>
<dbReference type="EMBL" id="SHKY01000001">
    <property type="protein sequence ID" value="RZU49300.1"/>
    <property type="molecule type" value="Genomic_DNA"/>
</dbReference>
<dbReference type="AlphaFoldDB" id="A0A4Q7ZEY2"/>
<sequence>MLEGTAEPDLWFMPDLVQCAGRVVARSGNGDLFFVGRSLDSMFDLLSGALADLTAPNLVARAPFSFQRQAGQPRRSKWTADQQAAARRLLGSIGITPRALARRSRPATFVDVVDAGGTFADLFALLDEWIVESREPWEVIRKKLRFVGITVRRATSPKTWRWQQHASWTRRLPARAVVNVSLDPEVWSYFGDYQTKLTRSFRPDRWLAAEEGPRRDERTRQALAEAVAVVSYGRGSEGRRALARAIDGEPALAQPWLRSLVRQLNSAA</sequence>
<dbReference type="Proteomes" id="UP000292564">
    <property type="component" value="Unassembled WGS sequence"/>
</dbReference>
<comment type="caution">
    <text evidence="1">The sequence shown here is derived from an EMBL/GenBank/DDBJ whole genome shotgun (WGS) entry which is preliminary data.</text>
</comment>
<organism evidence="1 2">
    <name type="scientific">Krasilnikovia cinnamomea</name>
    <dbReference type="NCBI Taxonomy" id="349313"/>
    <lineage>
        <taxon>Bacteria</taxon>
        <taxon>Bacillati</taxon>
        <taxon>Actinomycetota</taxon>
        <taxon>Actinomycetes</taxon>
        <taxon>Micromonosporales</taxon>
        <taxon>Micromonosporaceae</taxon>
        <taxon>Krasilnikovia</taxon>
    </lineage>
</organism>